<reference evidence="17" key="1">
    <citation type="submission" date="2025-08" db="UniProtKB">
        <authorList>
            <consortium name="RefSeq"/>
        </authorList>
    </citation>
    <scope>IDENTIFICATION</scope>
    <source>
        <tissue evidence="17">Blood</tissue>
    </source>
</reference>
<keyword evidence="11" id="KW-0325">Glycoprotein</keyword>
<feature type="signal peptide" evidence="14">
    <location>
        <begin position="1"/>
        <end position="27"/>
    </location>
</feature>
<dbReference type="InterPro" id="IPR002126">
    <property type="entry name" value="Cadherin-like_dom"/>
</dbReference>
<evidence type="ECO:0000259" key="15">
    <source>
        <dbReference type="PROSITE" id="PS50268"/>
    </source>
</evidence>
<feature type="domain" description="Cadherin" evidence="15">
    <location>
        <begin position="577"/>
        <end position="681"/>
    </location>
</feature>
<accession>A0AA97JPD0</accession>
<dbReference type="GO" id="GO:0007156">
    <property type="term" value="P:homophilic cell adhesion via plasma membrane adhesion molecules"/>
    <property type="evidence" value="ECO:0007669"/>
    <property type="project" value="InterPro"/>
</dbReference>
<feature type="chain" id="PRO_5041688951" evidence="14">
    <location>
        <begin position="28"/>
        <end position="778"/>
    </location>
</feature>
<dbReference type="FunFam" id="2.60.40.60:FF:000006">
    <property type="entry name" value="Protocadherin alpha 2"/>
    <property type="match status" value="1"/>
</dbReference>
<dbReference type="GO" id="GO:0005509">
    <property type="term" value="F:calcium ion binding"/>
    <property type="evidence" value="ECO:0007669"/>
    <property type="project" value="UniProtKB-UniRule"/>
</dbReference>
<dbReference type="InterPro" id="IPR015919">
    <property type="entry name" value="Cadherin-like_sf"/>
</dbReference>
<feature type="domain" description="Cadherin" evidence="15">
    <location>
        <begin position="353"/>
        <end position="450"/>
    </location>
</feature>
<dbReference type="CDD" id="cd11304">
    <property type="entry name" value="Cadherin_repeat"/>
    <property type="match status" value="6"/>
</dbReference>
<dbReference type="PANTHER" id="PTHR24028">
    <property type="entry name" value="CADHERIN-87A"/>
    <property type="match status" value="1"/>
</dbReference>
<keyword evidence="3" id="KW-1003">Cell membrane</keyword>
<feature type="domain" description="Cadherin" evidence="15">
    <location>
        <begin position="451"/>
        <end position="560"/>
    </location>
</feature>
<feature type="transmembrane region" description="Helical" evidence="13">
    <location>
        <begin position="686"/>
        <end position="711"/>
    </location>
</feature>
<keyword evidence="10 13" id="KW-0472">Membrane</keyword>
<comment type="function">
    <text evidence="1">Potential calcium-dependent cell-adhesion protein. May be involved in the establishment and maintenance of specific neuronal connections in the brain.</text>
</comment>
<keyword evidence="16" id="KW-1185">Reference proteome</keyword>
<feature type="domain" description="Cadherin" evidence="15">
    <location>
        <begin position="132"/>
        <end position="240"/>
    </location>
</feature>
<keyword evidence="5 14" id="KW-0732">Signal</keyword>
<organism evidence="16 17">
    <name type="scientific">Eublepharis macularius</name>
    <name type="common">Leopard gecko</name>
    <name type="synonym">Cyrtodactylus macularius</name>
    <dbReference type="NCBI Taxonomy" id="481883"/>
    <lineage>
        <taxon>Eukaryota</taxon>
        <taxon>Metazoa</taxon>
        <taxon>Chordata</taxon>
        <taxon>Craniata</taxon>
        <taxon>Vertebrata</taxon>
        <taxon>Euteleostomi</taxon>
        <taxon>Lepidosauria</taxon>
        <taxon>Squamata</taxon>
        <taxon>Bifurcata</taxon>
        <taxon>Gekkota</taxon>
        <taxon>Eublepharidae</taxon>
        <taxon>Eublepharinae</taxon>
        <taxon>Eublepharis</taxon>
    </lineage>
</organism>
<sequence length="778" mass="85947">MTTFPQDCKMRAVFCFIFVNIWQVVAGQIHYSIPEETGKGYLVGNIAKDLKLEIKELSHRGVRLFSSGRTQHFALNYKSGHLYTTERIDREEICGWVEKCVLNFEIIVGESMKVYGVRVEITDINDNAPKFHSEKMELKISELTLPGSQFPLYEAQDPDLGNNSLQGYKLSSNSYFPLNMQTTVNGRQYAELLLGKPLDREEEADHNLVLTAYDGGNPVRSGTVQIHVMVLDANDNPPVFSQHIYEVNLREDTSIGTTAVTLKATDLDEGINKELKYSFIKITAKASQIFHLDSNTGEITLAENLDYEDSTRYEMEAQVHDGGELFDQSKVIIFVTDVNDNAPELMITSIINSVPENSPPGTAIALLKVQDQDSAKNAEVMCSVPSNFPFQLMKSYGSYYSLVTNRALDREQVMAYNITVTATDHGTPSLSTSLIIPLQILDINDNPPLFRQSSYVSYLLENNQRGASVFSLKADDPDWGENSRITYSIIKSQMADFPLSSFLSINSETGIIYALSSFDYEEFREIHFQVKAQDGGSPPLSSSVSVTLFILDQNDNAPEILYPSPPTDGSTGVELAPRSSEPGYLVTKVVAVDADSGQNAWLSYQLLKATEPGLFTIGLHTGEIRTARPFLDKDALKQSLVVLVKDNGQPPLSASVTVTVVLADSIPEVLTDLSSVSAPADPQSDLTFYLVVALAFVSCLFFTFLLVLLALRLRRWRNSRLCDSGSLNFTEVPVSQFVGISGAQAFLHSCCHDFSLTTDSQKSNLGFPKGNSPSSPVK</sequence>
<evidence type="ECO:0000256" key="9">
    <source>
        <dbReference type="ARBA" id="ARBA00022989"/>
    </source>
</evidence>
<protein>
    <submittedName>
        <fullName evidence="17">Protocadherin gamma-A9-like</fullName>
    </submittedName>
</protein>
<dbReference type="FunFam" id="2.60.40.60:FF:000002">
    <property type="entry name" value="Protocadherin alpha 2"/>
    <property type="match status" value="1"/>
</dbReference>
<dbReference type="GO" id="GO:0005886">
    <property type="term" value="C:plasma membrane"/>
    <property type="evidence" value="ECO:0007669"/>
    <property type="project" value="UniProtKB-SubCell"/>
</dbReference>
<dbReference type="FunFam" id="2.60.40.60:FF:000129">
    <property type="entry name" value="protocadherin alpha-C2 isoform X1"/>
    <property type="match status" value="1"/>
</dbReference>
<evidence type="ECO:0000256" key="5">
    <source>
        <dbReference type="ARBA" id="ARBA00022729"/>
    </source>
</evidence>
<evidence type="ECO:0000256" key="8">
    <source>
        <dbReference type="ARBA" id="ARBA00022889"/>
    </source>
</evidence>
<evidence type="ECO:0000313" key="17">
    <source>
        <dbReference type="RefSeq" id="XP_054840749.1"/>
    </source>
</evidence>
<dbReference type="PANTHER" id="PTHR24028:SF234">
    <property type="entry name" value="PROTOCADHERIN GAMMA-A3"/>
    <property type="match status" value="1"/>
</dbReference>
<keyword evidence="9 13" id="KW-1133">Transmembrane helix</keyword>
<dbReference type="FunFam" id="2.60.40.60:FF:000004">
    <property type="entry name" value="Protocadherin 1 gamma 2"/>
    <property type="match status" value="1"/>
</dbReference>
<dbReference type="Pfam" id="PF00028">
    <property type="entry name" value="Cadherin"/>
    <property type="match status" value="5"/>
</dbReference>
<evidence type="ECO:0000256" key="14">
    <source>
        <dbReference type="SAM" id="SignalP"/>
    </source>
</evidence>
<evidence type="ECO:0000256" key="6">
    <source>
        <dbReference type="ARBA" id="ARBA00022737"/>
    </source>
</evidence>
<evidence type="ECO:0000256" key="7">
    <source>
        <dbReference type="ARBA" id="ARBA00022837"/>
    </source>
</evidence>
<dbReference type="Gene3D" id="2.60.40.60">
    <property type="entry name" value="Cadherins"/>
    <property type="match status" value="6"/>
</dbReference>
<comment type="subcellular location">
    <subcellularLocation>
        <location evidence="2">Cell membrane</location>
        <topology evidence="2">Single-pass type I membrane protein</topology>
    </subcellularLocation>
</comment>
<dbReference type="SMART" id="SM00112">
    <property type="entry name" value="CA"/>
    <property type="match status" value="6"/>
</dbReference>
<keyword evidence="8" id="KW-0130">Cell adhesion</keyword>
<dbReference type="Pfam" id="PF16492">
    <property type="entry name" value="Cadherin_C_2"/>
    <property type="match status" value="1"/>
</dbReference>
<dbReference type="KEGG" id="emc:129333249"/>
<evidence type="ECO:0000256" key="10">
    <source>
        <dbReference type="ARBA" id="ARBA00023136"/>
    </source>
</evidence>
<dbReference type="FunFam" id="2.60.40.60:FF:000001">
    <property type="entry name" value="Protocadherin alpha 2"/>
    <property type="match status" value="1"/>
</dbReference>
<dbReference type="SUPFAM" id="SSF49313">
    <property type="entry name" value="Cadherin-like"/>
    <property type="match status" value="6"/>
</dbReference>
<evidence type="ECO:0000256" key="3">
    <source>
        <dbReference type="ARBA" id="ARBA00022475"/>
    </source>
</evidence>
<evidence type="ECO:0000256" key="11">
    <source>
        <dbReference type="ARBA" id="ARBA00023180"/>
    </source>
</evidence>
<dbReference type="InterPro" id="IPR032455">
    <property type="entry name" value="Cadherin_C"/>
</dbReference>
<name>A0AA97JPD0_EUBMA</name>
<dbReference type="InterPro" id="IPR013164">
    <property type="entry name" value="Cadherin_N"/>
</dbReference>
<dbReference type="GeneID" id="129333249"/>
<evidence type="ECO:0000313" key="16">
    <source>
        <dbReference type="Proteomes" id="UP001190640"/>
    </source>
</evidence>
<evidence type="ECO:0000256" key="2">
    <source>
        <dbReference type="ARBA" id="ARBA00004251"/>
    </source>
</evidence>
<dbReference type="PROSITE" id="PS00232">
    <property type="entry name" value="CADHERIN_1"/>
    <property type="match status" value="2"/>
</dbReference>
<dbReference type="Proteomes" id="UP001190640">
    <property type="component" value="Chromosome 7"/>
</dbReference>
<evidence type="ECO:0000256" key="12">
    <source>
        <dbReference type="PROSITE-ProRule" id="PRU00043"/>
    </source>
</evidence>
<evidence type="ECO:0000256" key="4">
    <source>
        <dbReference type="ARBA" id="ARBA00022692"/>
    </source>
</evidence>
<keyword evidence="4 13" id="KW-0812">Transmembrane</keyword>
<evidence type="ECO:0000256" key="13">
    <source>
        <dbReference type="SAM" id="Phobius"/>
    </source>
</evidence>
<dbReference type="FunFam" id="2.60.40.60:FF:000018">
    <property type="entry name" value="Protocadherin gamma c3"/>
    <property type="match status" value="1"/>
</dbReference>
<dbReference type="AlphaFoldDB" id="A0AA97JPD0"/>
<dbReference type="InterPro" id="IPR020894">
    <property type="entry name" value="Cadherin_CS"/>
</dbReference>
<proteinExistence type="predicted"/>
<dbReference type="PRINTS" id="PR00205">
    <property type="entry name" value="CADHERIN"/>
</dbReference>
<feature type="domain" description="Cadherin" evidence="15">
    <location>
        <begin position="73"/>
        <end position="131"/>
    </location>
</feature>
<dbReference type="Pfam" id="PF08266">
    <property type="entry name" value="Cadherin_2"/>
    <property type="match status" value="1"/>
</dbReference>
<dbReference type="PROSITE" id="PS50268">
    <property type="entry name" value="CADHERIN_2"/>
    <property type="match status" value="6"/>
</dbReference>
<feature type="domain" description="Cadherin" evidence="15">
    <location>
        <begin position="241"/>
        <end position="345"/>
    </location>
</feature>
<keyword evidence="7 12" id="KW-0106">Calcium</keyword>
<gene>
    <name evidence="17" type="primary">LOC129333249</name>
</gene>
<dbReference type="InterPro" id="IPR050174">
    <property type="entry name" value="Protocadherin/Cadherin-CA"/>
</dbReference>
<keyword evidence="6" id="KW-0677">Repeat</keyword>
<dbReference type="RefSeq" id="XP_054840749.1">
    <property type="nucleotide sequence ID" value="XM_054984774.1"/>
</dbReference>
<evidence type="ECO:0000256" key="1">
    <source>
        <dbReference type="ARBA" id="ARBA00003436"/>
    </source>
</evidence>